<feature type="transmembrane region" description="Helical" evidence="1">
    <location>
        <begin position="53"/>
        <end position="76"/>
    </location>
</feature>
<evidence type="ECO:0000259" key="2">
    <source>
        <dbReference type="SMART" id="SM00563"/>
    </source>
</evidence>
<sequence>MARAARWAVRRWVLAPAVVLLAVLMWVTLPLWLLAGAALSPLLPGRWRALRLLWVFVVYLTMQGVLLPVLLGLWLASGCGRAVRRPYWEGIHYDLVQGVMWVFFREARRVLHLTIATDGPDPAAHPGRPLLVACRHAGVGDSFVLVHALMHWYRREPRVVLKDTLAWDPVIGVLLTRIPARFISPEPGAGEQLEDQIAALAGDLDDDDAFVIFPEGGNFTSARRQRGIDRLRALGLERMAERAEALTHVLAPRPGGFIAALDAAPEADVLLVAHTGLDHLDSVGDVWRELPMDKRIVMRWWDVPRSEIPAGREERIEWLYDWWGRVDDWIAEHRPEELPVPARRRPWRPRRDG</sequence>
<keyword evidence="4" id="KW-1185">Reference proteome</keyword>
<name>A0ABP8WGN2_9ACTN</name>
<protein>
    <recommendedName>
        <fullName evidence="2">Phospholipid/glycerol acyltransferase domain-containing protein</fullName>
    </recommendedName>
</protein>
<dbReference type="InterPro" id="IPR002123">
    <property type="entry name" value="Plipid/glycerol_acylTrfase"/>
</dbReference>
<dbReference type="PANTHER" id="PTHR10983:SF24">
    <property type="entry name" value="1-ACYLGLYCEROL-3-PHOSPHATE O-ACYLTRANSFERASE 3, ISOFORM E-RELATED"/>
    <property type="match status" value="1"/>
</dbReference>
<dbReference type="SMART" id="SM00563">
    <property type="entry name" value="PlsC"/>
    <property type="match status" value="1"/>
</dbReference>
<organism evidence="3 4">
    <name type="scientific">Nocardioides nanhaiensis</name>
    <dbReference type="NCBI Taxonomy" id="1476871"/>
    <lineage>
        <taxon>Bacteria</taxon>
        <taxon>Bacillati</taxon>
        <taxon>Actinomycetota</taxon>
        <taxon>Actinomycetes</taxon>
        <taxon>Propionibacteriales</taxon>
        <taxon>Nocardioidaceae</taxon>
        <taxon>Nocardioides</taxon>
    </lineage>
</organism>
<evidence type="ECO:0000313" key="4">
    <source>
        <dbReference type="Proteomes" id="UP001500621"/>
    </source>
</evidence>
<dbReference type="SUPFAM" id="SSF69593">
    <property type="entry name" value="Glycerol-3-phosphate (1)-acyltransferase"/>
    <property type="match status" value="1"/>
</dbReference>
<keyword evidence="1" id="KW-0812">Transmembrane</keyword>
<gene>
    <name evidence="3" type="ORF">GCM10023226_27290</name>
</gene>
<keyword evidence="1" id="KW-0472">Membrane</keyword>
<proteinExistence type="predicted"/>
<feature type="domain" description="Phospholipid/glycerol acyltransferase" evidence="2">
    <location>
        <begin position="130"/>
        <end position="277"/>
    </location>
</feature>
<dbReference type="EMBL" id="BAABIM010000002">
    <property type="protein sequence ID" value="GAA4687944.1"/>
    <property type="molecule type" value="Genomic_DNA"/>
</dbReference>
<accession>A0ABP8WGN2</accession>
<keyword evidence="1" id="KW-1133">Transmembrane helix</keyword>
<evidence type="ECO:0000256" key="1">
    <source>
        <dbReference type="SAM" id="Phobius"/>
    </source>
</evidence>
<dbReference type="Proteomes" id="UP001500621">
    <property type="component" value="Unassembled WGS sequence"/>
</dbReference>
<dbReference type="PANTHER" id="PTHR10983">
    <property type="entry name" value="1-ACYLGLYCEROL-3-PHOSPHATE ACYLTRANSFERASE-RELATED"/>
    <property type="match status" value="1"/>
</dbReference>
<evidence type="ECO:0000313" key="3">
    <source>
        <dbReference type="EMBL" id="GAA4687944.1"/>
    </source>
</evidence>
<comment type="caution">
    <text evidence="3">The sequence shown here is derived from an EMBL/GenBank/DDBJ whole genome shotgun (WGS) entry which is preliminary data.</text>
</comment>
<feature type="transmembrane region" description="Helical" evidence="1">
    <location>
        <begin position="12"/>
        <end position="33"/>
    </location>
</feature>
<reference evidence="4" key="1">
    <citation type="journal article" date="2019" name="Int. J. Syst. Evol. Microbiol.">
        <title>The Global Catalogue of Microorganisms (GCM) 10K type strain sequencing project: providing services to taxonomists for standard genome sequencing and annotation.</title>
        <authorList>
            <consortium name="The Broad Institute Genomics Platform"/>
            <consortium name="The Broad Institute Genome Sequencing Center for Infectious Disease"/>
            <person name="Wu L."/>
            <person name="Ma J."/>
        </authorList>
    </citation>
    <scope>NUCLEOTIDE SEQUENCE [LARGE SCALE GENOMIC DNA]</scope>
    <source>
        <strain evidence="4">JCM 18127</strain>
    </source>
</reference>
<dbReference type="Pfam" id="PF01553">
    <property type="entry name" value="Acyltransferase"/>
    <property type="match status" value="1"/>
</dbReference>